<evidence type="ECO:0000313" key="2">
    <source>
        <dbReference type="Proteomes" id="UP000321201"/>
    </source>
</evidence>
<gene>
    <name evidence="1" type="ORF">FR698_09790</name>
</gene>
<proteinExistence type="predicted"/>
<name>A0A5C7EHY3_9PROT</name>
<dbReference type="OrthoDB" id="107133at2"/>
<evidence type="ECO:0000313" key="1">
    <source>
        <dbReference type="EMBL" id="TXF11621.1"/>
    </source>
</evidence>
<dbReference type="AlphaFoldDB" id="A0A5C7EHY3"/>
<organism evidence="1 2">
    <name type="scientific">Pelomicrobium methylotrophicum</name>
    <dbReference type="NCBI Taxonomy" id="2602750"/>
    <lineage>
        <taxon>Bacteria</taxon>
        <taxon>Pseudomonadati</taxon>
        <taxon>Pseudomonadota</taxon>
        <taxon>Hydrogenophilia</taxon>
        <taxon>Hydrogenophilia incertae sedis</taxon>
        <taxon>Pelomicrobium</taxon>
    </lineage>
</organism>
<accession>A0A5C7EHY3</accession>
<dbReference type="InParanoid" id="A0A5C7EHY3"/>
<keyword evidence="2" id="KW-1185">Reference proteome</keyword>
<protein>
    <submittedName>
        <fullName evidence="1">Uncharacterized protein</fullName>
    </submittedName>
</protein>
<reference evidence="1 2" key="1">
    <citation type="submission" date="2019-08" db="EMBL/GenBank/DDBJ databases">
        <title>Pelomicrobium methylotrophicum gen. nov., sp. nov. a moderately thermophilic, facultatively anaerobic, lithoautotrophic and methylotrophic bacterium isolated from a terrestrial mud volcano.</title>
        <authorList>
            <person name="Slobodkina G.B."/>
            <person name="Merkel A.Y."/>
            <person name="Slobodkin A.I."/>
        </authorList>
    </citation>
    <scope>NUCLEOTIDE SEQUENCE [LARGE SCALE GENOMIC DNA]</scope>
    <source>
        <strain evidence="1 2">SM250</strain>
    </source>
</reference>
<dbReference type="EMBL" id="VPFL01000012">
    <property type="protein sequence ID" value="TXF11621.1"/>
    <property type="molecule type" value="Genomic_DNA"/>
</dbReference>
<dbReference type="Proteomes" id="UP000321201">
    <property type="component" value="Unassembled WGS sequence"/>
</dbReference>
<dbReference type="RefSeq" id="WP_147800020.1">
    <property type="nucleotide sequence ID" value="NZ_VPFL01000012.1"/>
</dbReference>
<comment type="caution">
    <text evidence="1">The sequence shown here is derived from an EMBL/GenBank/DDBJ whole genome shotgun (WGS) entry which is preliminary data.</text>
</comment>
<sequence>MKSENAMFAGLTLRVWTARKYDKRVSEEVAEIHNAPPSAGRYNKRLIDHPAYERVISALGDARVFHYKNTLASHLDGWRVLTTSNFEPYSDGIRKRKQKVSMLVSDLVEAWPEAIAEARARLNGMFSDGDYPDPRGLHERFGIEVSIIPLPNPGAFCPGLEGEAAEEAIANVREQEAKAVEAAMRDLWEKLYSPVSKMVERLSDPNAIFRDSLVENLREMVEILPRLNFTGDGRFDELVQRARSLSVHQPQALRDDKALRADVAAKAAEIAAQMAAFMGGSPSSETLMRKAA</sequence>